<dbReference type="InterPro" id="IPR011990">
    <property type="entry name" value="TPR-like_helical_dom_sf"/>
</dbReference>
<protein>
    <submittedName>
        <fullName evidence="5">Tetratricopeptide repeat family protein</fullName>
    </submittedName>
</protein>
<keyword evidence="3" id="KW-0472">Membrane</keyword>
<evidence type="ECO:0000313" key="6">
    <source>
        <dbReference type="Proteomes" id="UP000061569"/>
    </source>
</evidence>
<feature type="domain" description="VWFA" evidence="4">
    <location>
        <begin position="101"/>
        <end position="288"/>
    </location>
</feature>
<dbReference type="STRING" id="69.GLE_0941"/>
<dbReference type="Gene3D" id="1.25.40.10">
    <property type="entry name" value="Tetratricopeptide repeat domain"/>
    <property type="match status" value="1"/>
</dbReference>
<dbReference type="Gene3D" id="3.40.50.410">
    <property type="entry name" value="von Willebrand factor, type A domain"/>
    <property type="match status" value="1"/>
</dbReference>
<dbReference type="SUPFAM" id="SSF48452">
    <property type="entry name" value="TPR-like"/>
    <property type="match status" value="1"/>
</dbReference>
<dbReference type="KEGG" id="lez:GLE_0941"/>
<dbReference type="SMART" id="SM00327">
    <property type="entry name" value="VWA"/>
    <property type="match status" value="1"/>
</dbReference>
<accession>A0A0S2DCP5</accession>
<feature type="transmembrane region" description="Helical" evidence="3">
    <location>
        <begin position="20"/>
        <end position="35"/>
    </location>
</feature>
<dbReference type="InterPro" id="IPR019734">
    <property type="entry name" value="TPR_rpt"/>
</dbReference>
<dbReference type="SUPFAM" id="SSF53300">
    <property type="entry name" value="vWA-like"/>
    <property type="match status" value="1"/>
</dbReference>
<evidence type="ECO:0000256" key="3">
    <source>
        <dbReference type="SAM" id="Phobius"/>
    </source>
</evidence>
<dbReference type="SMART" id="SM00028">
    <property type="entry name" value="TPR"/>
    <property type="match status" value="1"/>
</dbReference>
<dbReference type="Pfam" id="PF00515">
    <property type="entry name" value="TPR_1"/>
    <property type="match status" value="1"/>
</dbReference>
<dbReference type="Proteomes" id="UP000061569">
    <property type="component" value="Chromosome"/>
</dbReference>
<feature type="compositionally biased region" description="Basic and acidic residues" evidence="2">
    <location>
        <begin position="486"/>
        <end position="524"/>
    </location>
</feature>
<feature type="compositionally biased region" description="Basic and acidic residues" evidence="2">
    <location>
        <begin position="533"/>
        <end position="558"/>
    </location>
</feature>
<evidence type="ECO:0000256" key="1">
    <source>
        <dbReference type="PROSITE-ProRule" id="PRU00339"/>
    </source>
</evidence>
<dbReference type="PROSITE" id="PS50005">
    <property type="entry name" value="TPR"/>
    <property type="match status" value="1"/>
</dbReference>
<dbReference type="EMBL" id="CP013140">
    <property type="protein sequence ID" value="ALN56299.1"/>
    <property type="molecule type" value="Genomic_DNA"/>
</dbReference>
<organism evidence="5 6">
    <name type="scientific">Lysobacter enzymogenes</name>
    <dbReference type="NCBI Taxonomy" id="69"/>
    <lineage>
        <taxon>Bacteria</taxon>
        <taxon>Pseudomonadati</taxon>
        <taxon>Pseudomonadota</taxon>
        <taxon>Gammaproteobacteria</taxon>
        <taxon>Lysobacterales</taxon>
        <taxon>Lysobacteraceae</taxon>
        <taxon>Lysobacter</taxon>
    </lineage>
</organism>
<feature type="compositionally biased region" description="Low complexity" evidence="2">
    <location>
        <begin position="445"/>
        <end position="459"/>
    </location>
</feature>
<feature type="repeat" description="TPR" evidence="1">
    <location>
        <begin position="391"/>
        <end position="424"/>
    </location>
</feature>
<name>A0A0S2DCP5_LYSEN</name>
<evidence type="ECO:0000256" key="2">
    <source>
        <dbReference type="SAM" id="MobiDB-lite"/>
    </source>
</evidence>
<proteinExistence type="predicted"/>
<dbReference type="PROSITE" id="PS50293">
    <property type="entry name" value="TPR_REGION"/>
    <property type="match status" value="1"/>
</dbReference>
<dbReference type="InterPro" id="IPR050768">
    <property type="entry name" value="UPF0353/GerABKA_families"/>
</dbReference>
<dbReference type="InterPro" id="IPR002035">
    <property type="entry name" value="VWF_A"/>
</dbReference>
<dbReference type="OrthoDB" id="9807628at2"/>
<evidence type="ECO:0000313" key="5">
    <source>
        <dbReference type="EMBL" id="ALN56299.1"/>
    </source>
</evidence>
<gene>
    <name evidence="5" type="ORF">GLE_0941</name>
</gene>
<dbReference type="PROSITE" id="PS50234">
    <property type="entry name" value="VWFA"/>
    <property type="match status" value="1"/>
</dbReference>
<keyword evidence="1" id="KW-0802">TPR repeat</keyword>
<sequence>MNPSAWFEHLAPLTFLRPQWLWALLALPLLGAWWWRSRRQRNVWQGAVDAHLLPHLLDAAPGRRSQLAAGAAALGYALAVLALAGPSWSQGEQPLWQGSTPMVVALDLSSRSLAGDLPPSRLAQARAKLAALLRARAGGGQIALVVYADDAFTVAPLTDDPDNISVFLDSLAPDIMPGDGQRSDRAIAWSARLLRQGGFKRGRIVLITDRGDSAADRAAAKAAGDGYSVSVLGLGSASGAAFQRPDGRIVKVRLDTSSLQELVRAGNGRYAALSADDSDLRALQIGNAGSGDARAGAGAGEKRLAREDDGYWLLPPLLLLALFAFRRRAGAGALALLLCLGLPLATAPARAQSLWQRADQSAHERIVEGNQAYRSGRFEQAGELYQRGQGADAQYNLGNALARQGRYPEAIAAYDRALKQQPGMADALANKRAVEAAMKRPPPQNQNGKGQQQKPSSGSKQDDPKPQPSDSQQKPDGKPQSPPPKPDPDGKPQDRPKPADDPEQQRRADQEQRERMQRELERQRAQQPPGAREPARTPAQRERQQANDAWLKRVPDDPGSLLRERFKIEYARRQMSALEGD</sequence>
<dbReference type="PANTHER" id="PTHR22550:SF14">
    <property type="entry name" value="VWFA DOMAIN-CONTAINING PROTEIN"/>
    <property type="match status" value="1"/>
</dbReference>
<dbReference type="PATRIC" id="fig|69.6.peg.929"/>
<dbReference type="AlphaFoldDB" id="A0A0S2DCP5"/>
<dbReference type="InterPro" id="IPR036465">
    <property type="entry name" value="vWFA_dom_sf"/>
</dbReference>
<reference evidence="5 6" key="1">
    <citation type="submission" date="2015-11" db="EMBL/GenBank/DDBJ databases">
        <title>Genome sequences of Lysobacter enzymogenes strain C3 and Lysobacter antibioticus ATCC 29479.</title>
        <authorList>
            <person name="Kobayashi D.Y."/>
        </authorList>
    </citation>
    <scope>NUCLEOTIDE SEQUENCE [LARGE SCALE GENOMIC DNA]</scope>
    <source>
        <strain evidence="5 6">C3</strain>
    </source>
</reference>
<keyword evidence="3" id="KW-0812">Transmembrane</keyword>
<evidence type="ECO:0000259" key="4">
    <source>
        <dbReference type="PROSITE" id="PS50234"/>
    </source>
</evidence>
<dbReference type="PANTHER" id="PTHR22550">
    <property type="entry name" value="SPORE GERMINATION PROTEIN"/>
    <property type="match status" value="1"/>
</dbReference>
<dbReference type="Pfam" id="PF13519">
    <property type="entry name" value="VWA_2"/>
    <property type="match status" value="1"/>
</dbReference>
<keyword evidence="3" id="KW-1133">Transmembrane helix</keyword>
<feature type="region of interest" description="Disordered" evidence="2">
    <location>
        <begin position="438"/>
        <end position="558"/>
    </location>
</feature>